<evidence type="ECO:0000313" key="1">
    <source>
        <dbReference type="EMBL" id="TFK71537.1"/>
    </source>
</evidence>
<dbReference type="Proteomes" id="UP000308600">
    <property type="component" value="Unassembled WGS sequence"/>
</dbReference>
<gene>
    <name evidence="1" type="ORF">BDN72DRAFT_837422</name>
</gene>
<reference evidence="1 2" key="1">
    <citation type="journal article" date="2019" name="Nat. Ecol. Evol.">
        <title>Megaphylogeny resolves global patterns of mushroom evolution.</title>
        <authorList>
            <person name="Varga T."/>
            <person name="Krizsan K."/>
            <person name="Foldi C."/>
            <person name="Dima B."/>
            <person name="Sanchez-Garcia M."/>
            <person name="Sanchez-Ramirez S."/>
            <person name="Szollosi G.J."/>
            <person name="Szarkandi J.G."/>
            <person name="Papp V."/>
            <person name="Albert L."/>
            <person name="Andreopoulos W."/>
            <person name="Angelini C."/>
            <person name="Antonin V."/>
            <person name="Barry K.W."/>
            <person name="Bougher N.L."/>
            <person name="Buchanan P."/>
            <person name="Buyck B."/>
            <person name="Bense V."/>
            <person name="Catcheside P."/>
            <person name="Chovatia M."/>
            <person name="Cooper J."/>
            <person name="Damon W."/>
            <person name="Desjardin D."/>
            <person name="Finy P."/>
            <person name="Geml J."/>
            <person name="Haridas S."/>
            <person name="Hughes K."/>
            <person name="Justo A."/>
            <person name="Karasinski D."/>
            <person name="Kautmanova I."/>
            <person name="Kiss B."/>
            <person name="Kocsube S."/>
            <person name="Kotiranta H."/>
            <person name="LaButti K.M."/>
            <person name="Lechner B.E."/>
            <person name="Liimatainen K."/>
            <person name="Lipzen A."/>
            <person name="Lukacs Z."/>
            <person name="Mihaltcheva S."/>
            <person name="Morgado L.N."/>
            <person name="Niskanen T."/>
            <person name="Noordeloos M.E."/>
            <person name="Ohm R.A."/>
            <person name="Ortiz-Santana B."/>
            <person name="Ovrebo C."/>
            <person name="Racz N."/>
            <person name="Riley R."/>
            <person name="Savchenko A."/>
            <person name="Shiryaev A."/>
            <person name="Soop K."/>
            <person name="Spirin V."/>
            <person name="Szebenyi C."/>
            <person name="Tomsovsky M."/>
            <person name="Tulloss R.E."/>
            <person name="Uehling J."/>
            <person name="Grigoriev I.V."/>
            <person name="Vagvolgyi C."/>
            <person name="Papp T."/>
            <person name="Martin F.M."/>
            <person name="Miettinen O."/>
            <person name="Hibbett D.S."/>
            <person name="Nagy L.G."/>
        </authorList>
    </citation>
    <scope>NUCLEOTIDE SEQUENCE [LARGE SCALE GENOMIC DNA]</scope>
    <source>
        <strain evidence="1 2">NL-1719</strain>
    </source>
</reference>
<feature type="non-terminal residue" evidence="1">
    <location>
        <position position="71"/>
    </location>
</feature>
<organism evidence="1 2">
    <name type="scientific">Pluteus cervinus</name>
    <dbReference type="NCBI Taxonomy" id="181527"/>
    <lineage>
        <taxon>Eukaryota</taxon>
        <taxon>Fungi</taxon>
        <taxon>Dikarya</taxon>
        <taxon>Basidiomycota</taxon>
        <taxon>Agaricomycotina</taxon>
        <taxon>Agaricomycetes</taxon>
        <taxon>Agaricomycetidae</taxon>
        <taxon>Agaricales</taxon>
        <taxon>Pluteineae</taxon>
        <taxon>Pluteaceae</taxon>
        <taxon>Pluteus</taxon>
    </lineage>
</organism>
<keyword evidence="2" id="KW-1185">Reference proteome</keyword>
<protein>
    <submittedName>
        <fullName evidence="1">Uncharacterized protein</fullName>
    </submittedName>
</protein>
<name>A0ACD3B0Y6_9AGAR</name>
<proteinExistence type="predicted"/>
<dbReference type="EMBL" id="ML208296">
    <property type="protein sequence ID" value="TFK71537.1"/>
    <property type="molecule type" value="Genomic_DNA"/>
</dbReference>
<evidence type="ECO:0000313" key="2">
    <source>
        <dbReference type="Proteomes" id="UP000308600"/>
    </source>
</evidence>
<accession>A0ACD3B0Y6</accession>
<sequence>MSAQFGMLVSWSWRRAIPERHLDIVDNHNKFTIPTLRKKSDGVLICLGTPISIGGQETSRQGPIKSTSRSD</sequence>